<evidence type="ECO:0000256" key="2">
    <source>
        <dbReference type="SAM" id="MobiDB-lite"/>
    </source>
</evidence>
<dbReference type="CDD" id="cd00112">
    <property type="entry name" value="LDLa"/>
    <property type="match status" value="1"/>
</dbReference>
<gene>
    <name evidence="4" type="ORF">JYZ213_LOCUS9390</name>
</gene>
<evidence type="ECO:0000256" key="1">
    <source>
        <dbReference type="ARBA" id="ARBA00023157"/>
    </source>
</evidence>
<feature type="region of interest" description="Disordered" evidence="2">
    <location>
        <begin position="501"/>
        <end position="579"/>
    </location>
</feature>
<evidence type="ECO:0000313" key="5">
    <source>
        <dbReference type="Proteomes" id="UP000663845"/>
    </source>
</evidence>
<feature type="chain" id="PRO_5033044447" evidence="3">
    <location>
        <begin position="22"/>
        <end position="579"/>
    </location>
</feature>
<feature type="signal peptide" evidence="3">
    <location>
        <begin position="1"/>
        <end position="21"/>
    </location>
</feature>
<dbReference type="EMBL" id="CAJNOG010000066">
    <property type="protein sequence ID" value="CAF0879151.1"/>
    <property type="molecule type" value="Genomic_DNA"/>
</dbReference>
<evidence type="ECO:0000313" key="4">
    <source>
        <dbReference type="EMBL" id="CAF0879151.1"/>
    </source>
</evidence>
<dbReference type="Gene3D" id="4.10.400.10">
    <property type="entry name" value="Low-density Lipoprotein Receptor"/>
    <property type="match status" value="1"/>
</dbReference>
<keyword evidence="3" id="KW-0732">Signal</keyword>
<evidence type="ECO:0000256" key="3">
    <source>
        <dbReference type="SAM" id="SignalP"/>
    </source>
</evidence>
<comment type="caution">
    <text evidence="4">The sequence shown here is derived from an EMBL/GenBank/DDBJ whole genome shotgun (WGS) entry which is preliminary data.</text>
</comment>
<dbReference type="InterPro" id="IPR002172">
    <property type="entry name" value="LDrepeatLR_classA_rpt"/>
</dbReference>
<organism evidence="4 5">
    <name type="scientific">Adineta steineri</name>
    <dbReference type="NCBI Taxonomy" id="433720"/>
    <lineage>
        <taxon>Eukaryota</taxon>
        <taxon>Metazoa</taxon>
        <taxon>Spiralia</taxon>
        <taxon>Gnathifera</taxon>
        <taxon>Rotifera</taxon>
        <taxon>Eurotatoria</taxon>
        <taxon>Bdelloidea</taxon>
        <taxon>Adinetida</taxon>
        <taxon>Adinetidae</taxon>
        <taxon>Adineta</taxon>
    </lineage>
</organism>
<reference evidence="4" key="1">
    <citation type="submission" date="2021-02" db="EMBL/GenBank/DDBJ databases">
        <authorList>
            <person name="Nowell W R."/>
        </authorList>
    </citation>
    <scope>NUCLEOTIDE SEQUENCE</scope>
</reference>
<proteinExistence type="predicted"/>
<dbReference type="SMART" id="SM00192">
    <property type="entry name" value="LDLa"/>
    <property type="match status" value="2"/>
</dbReference>
<accession>A0A813Y7L4</accession>
<keyword evidence="1" id="KW-1015">Disulfide bond</keyword>
<name>A0A813Y7L4_9BILA</name>
<feature type="compositionally biased region" description="Polar residues" evidence="2">
    <location>
        <begin position="514"/>
        <end position="545"/>
    </location>
</feature>
<dbReference type="InterPro" id="IPR036055">
    <property type="entry name" value="LDL_receptor-like_sf"/>
</dbReference>
<protein>
    <submittedName>
        <fullName evidence="4">Uncharacterized protein</fullName>
    </submittedName>
</protein>
<dbReference type="AlphaFoldDB" id="A0A813Y7L4"/>
<sequence length="579" mass="66157">MSLAIIRLFIILGIALAVCEASYVQCLQRVPVYSCASMSCSVVGNAVTDEHYPCDCFKIEKVLGRKKTWFKIELPNDPFGFDCVHYFSSESSFSGIVKYCIRPNNDKYLTGIHFFNISDQCLTFDALYHLNVTSDEILRWSSSIDVAEQYQYYLDRPFQSNLSNEIFFNCTPPWFGSRCQYSLKINEDVLVRNPCEMTSTDNIFPQTCYILLECDRGGPSICLDWREICNGRIDCLNDGIDEIRCFKLEINECNENEYRCHNGLCIPKIFLEVEDAEAQCFDGSDGIVKNNHPLGSNYRPHLFECQEYVCRPDEGQFTCGDGQCVEDFGKCQNNRHLALIQSISIQGNLSYSCWIVIVCLSKIMNKIENITCDQFMQSSAVIEKFKNCTFPLEFPVIPVLFGHVRFLYDPKEIDNINITLALKPDYVCYDEQLCDFLTPTFRHENLTCLHGSLTGFDSNVELTTWKSIIDSVKPYFIGCITQRYQNISSHHSLLYHSRKPSELSHHSRPAATSLIDSRSSDLYNQRPKSSRLNNDITSPLTSNRDVLSRKPPESPSTKTSTSRHQVYSSAYGTLPTDDF</sequence>
<dbReference type="Proteomes" id="UP000663845">
    <property type="component" value="Unassembled WGS sequence"/>
</dbReference>